<sequence>MVLSDEMAEPNWSHVASGNELGQQRSDTWHVAGKAWNAWRVGPIAADGAISAKGTRDRAPAVADNSATPAKAADGWQQRWRHLSIGGATSVVVWWRCSSGGPALGGCVGWCGCGMVGAGTTQATPAAAAEKREEPAGRREMSGSEERE</sequence>
<evidence type="ECO:0000313" key="3">
    <source>
        <dbReference type="Proteomes" id="UP001420932"/>
    </source>
</evidence>
<name>A0AAP0P5Q3_9MAGN</name>
<feature type="region of interest" description="Disordered" evidence="1">
    <location>
        <begin position="122"/>
        <end position="148"/>
    </location>
</feature>
<evidence type="ECO:0000256" key="1">
    <source>
        <dbReference type="SAM" id="MobiDB-lite"/>
    </source>
</evidence>
<evidence type="ECO:0000313" key="2">
    <source>
        <dbReference type="EMBL" id="KAK9128516.1"/>
    </source>
</evidence>
<organism evidence="2 3">
    <name type="scientific">Stephania yunnanensis</name>
    <dbReference type="NCBI Taxonomy" id="152371"/>
    <lineage>
        <taxon>Eukaryota</taxon>
        <taxon>Viridiplantae</taxon>
        <taxon>Streptophyta</taxon>
        <taxon>Embryophyta</taxon>
        <taxon>Tracheophyta</taxon>
        <taxon>Spermatophyta</taxon>
        <taxon>Magnoliopsida</taxon>
        <taxon>Ranunculales</taxon>
        <taxon>Menispermaceae</taxon>
        <taxon>Menispermoideae</taxon>
        <taxon>Cissampelideae</taxon>
        <taxon>Stephania</taxon>
    </lineage>
</organism>
<gene>
    <name evidence="2" type="ORF">Syun_017313</name>
</gene>
<comment type="caution">
    <text evidence="2">The sequence shown here is derived from an EMBL/GenBank/DDBJ whole genome shotgun (WGS) entry which is preliminary data.</text>
</comment>
<keyword evidence="3" id="KW-1185">Reference proteome</keyword>
<proteinExistence type="predicted"/>
<protein>
    <submittedName>
        <fullName evidence="2">Uncharacterized protein</fullName>
    </submittedName>
</protein>
<accession>A0AAP0P5Q3</accession>
<reference evidence="2 3" key="1">
    <citation type="submission" date="2024-01" db="EMBL/GenBank/DDBJ databases">
        <title>Genome assemblies of Stephania.</title>
        <authorList>
            <person name="Yang L."/>
        </authorList>
    </citation>
    <scope>NUCLEOTIDE SEQUENCE [LARGE SCALE GENOMIC DNA]</scope>
    <source>
        <strain evidence="2">YNDBR</strain>
        <tissue evidence="2">Leaf</tissue>
    </source>
</reference>
<feature type="region of interest" description="Disordered" evidence="1">
    <location>
        <begin position="52"/>
        <end position="73"/>
    </location>
</feature>
<dbReference type="Proteomes" id="UP001420932">
    <property type="component" value="Unassembled WGS sequence"/>
</dbReference>
<dbReference type="AlphaFoldDB" id="A0AAP0P5Q3"/>
<dbReference type="EMBL" id="JBBNAF010000007">
    <property type="protein sequence ID" value="KAK9128516.1"/>
    <property type="molecule type" value="Genomic_DNA"/>
</dbReference>
<feature type="compositionally biased region" description="Basic and acidic residues" evidence="1">
    <location>
        <begin position="129"/>
        <end position="148"/>
    </location>
</feature>